<dbReference type="Pfam" id="PF10294">
    <property type="entry name" value="Methyltransf_16"/>
    <property type="match status" value="1"/>
</dbReference>
<sequence>MSSATATAPLRLRPRPAHETKHIPVLHYPFFSHSFHLAQLDNGATNGTALWLGAQCLSLYLADHLKPKPSPSPSTALLSGGNSSPVRSPAPRAIELGSGIGLSALALASMGWDVIATDLPDVVSSVLARNISHNLPQLPPHSGNVQVRVFDWSVSPDHWTWDDPRAIASPQPEKLDPVAQQTSLLAPPFDLVITSDTIYLAELVMPLLRALHGICKASLAASPTARAPPAYICLERRDPALVDTAISQAKDIWNFKVERVPYKKLAKAMDKAGAQWDKSDWEGVEIWKLTLRS</sequence>
<dbReference type="SUPFAM" id="SSF53335">
    <property type="entry name" value="S-adenosyl-L-methionine-dependent methyltransferases"/>
    <property type="match status" value="1"/>
</dbReference>
<dbReference type="PANTHER" id="PTHR14614">
    <property type="entry name" value="HEPATOCELLULAR CARCINOMA-ASSOCIATED ANTIGEN"/>
    <property type="match status" value="1"/>
</dbReference>
<gene>
    <name evidence="1" type="ORF">PYCCODRAFT_880198</name>
</gene>
<dbReference type="PANTHER" id="PTHR14614:SF162">
    <property type="entry name" value="EXPRESSED PROTEIN"/>
    <property type="match status" value="1"/>
</dbReference>
<dbReference type="CDD" id="cd02440">
    <property type="entry name" value="AdoMet_MTases"/>
    <property type="match status" value="1"/>
</dbReference>
<evidence type="ECO:0000313" key="1">
    <source>
        <dbReference type="EMBL" id="OSC99028.1"/>
    </source>
</evidence>
<name>A0A1Y2ID22_TRAC3</name>
<dbReference type="STRING" id="1353009.A0A1Y2ID22"/>
<reference evidence="1 2" key="1">
    <citation type="journal article" date="2015" name="Biotechnol. Biofuels">
        <title>Enhanced degradation of softwood versus hardwood by the white-rot fungus Pycnoporus coccineus.</title>
        <authorList>
            <person name="Couturier M."/>
            <person name="Navarro D."/>
            <person name="Chevret D."/>
            <person name="Henrissat B."/>
            <person name="Piumi F."/>
            <person name="Ruiz-Duenas F.J."/>
            <person name="Martinez A.T."/>
            <person name="Grigoriev I.V."/>
            <person name="Riley R."/>
            <person name="Lipzen A."/>
            <person name="Berrin J.G."/>
            <person name="Master E.R."/>
            <person name="Rosso M.N."/>
        </authorList>
    </citation>
    <scope>NUCLEOTIDE SEQUENCE [LARGE SCALE GENOMIC DNA]</scope>
    <source>
        <strain evidence="1 2">BRFM310</strain>
    </source>
</reference>
<evidence type="ECO:0000313" key="2">
    <source>
        <dbReference type="Proteomes" id="UP000193067"/>
    </source>
</evidence>
<dbReference type="OrthoDB" id="194386at2759"/>
<dbReference type="GO" id="GO:0005634">
    <property type="term" value="C:nucleus"/>
    <property type="evidence" value="ECO:0007669"/>
    <property type="project" value="TreeGrafter"/>
</dbReference>
<dbReference type="GO" id="GO:0005737">
    <property type="term" value="C:cytoplasm"/>
    <property type="evidence" value="ECO:0007669"/>
    <property type="project" value="TreeGrafter"/>
</dbReference>
<dbReference type="AlphaFoldDB" id="A0A1Y2ID22"/>
<proteinExistence type="predicted"/>
<keyword evidence="2" id="KW-1185">Reference proteome</keyword>
<protein>
    <submittedName>
        <fullName evidence="1">Uncharacterized protein</fullName>
    </submittedName>
</protein>
<dbReference type="Proteomes" id="UP000193067">
    <property type="component" value="Unassembled WGS sequence"/>
</dbReference>
<dbReference type="Gene3D" id="3.40.50.150">
    <property type="entry name" value="Vaccinia Virus protein VP39"/>
    <property type="match status" value="1"/>
</dbReference>
<dbReference type="EMBL" id="KZ084131">
    <property type="protein sequence ID" value="OSC99028.1"/>
    <property type="molecule type" value="Genomic_DNA"/>
</dbReference>
<dbReference type="InterPro" id="IPR029063">
    <property type="entry name" value="SAM-dependent_MTases_sf"/>
</dbReference>
<dbReference type="InterPro" id="IPR019410">
    <property type="entry name" value="Methyltransf_16"/>
</dbReference>
<dbReference type="GO" id="GO:0008757">
    <property type="term" value="F:S-adenosylmethionine-dependent methyltransferase activity"/>
    <property type="evidence" value="ECO:0007669"/>
    <property type="project" value="UniProtKB-ARBA"/>
</dbReference>
<accession>A0A1Y2ID22</accession>
<organism evidence="1 2">
    <name type="scientific">Trametes coccinea (strain BRFM310)</name>
    <name type="common">Pycnoporus coccineus</name>
    <dbReference type="NCBI Taxonomy" id="1353009"/>
    <lineage>
        <taxon>Eukaryota</taxon>
        <taxon>Fungi</taxon>
        <taxon>Dikarya</taxon>
        <taxon>Basidiomycota</taxon>
        <taxon>Agaricomycotina</taxon>
        <taxon>Agaricomycetes</taxon>
        <taxon>Polyporales</taxon>
        <taxon>Polyporaceae</taxon>
        <taxon>Trametes</taxon>
    </lineage>
</organism>